<dbReference type="RefSeq" id="WP_249282090.1">
    <property type="nucleotide sequence ID" value="NZ_JACRST010000002.1"/>
</dbReference>
<name>A0A926HZH6_9FIRM</name>
<sequence length="125" mass="13833">MDIIISNSSGKPIYEQIASQIKAQIITGQLREGEALPSMRLLAKELRISVITTKRAYEDLERDGFIETVTGKGSFVAGGNLELIREEHLRQAEGYLQQAAEVAKRAGISHAELAEMLSLIYNTEE</sequence>
<dbReference type="Pfam" id="PF00392">
    <property type="entry name" value="GntR"/>
    <property type="match status" value="1"/>
</dbReference>
<dbReference type="PROSITE" id="PS50949">
    <property type="entry name" value="HTH_GNTR"/>
    <property type="match status" value="1"/>
</dbReference>
<dbReference type="Proteomes" id="UP000653127">
    <property type="component" value="Unassembled WGS sequence"/>
</dbReference>
<evidence type="ECO:0000313" key="6">
    <source>
        <dbReference type="Proteomes" id="UP000653127"/>
    </source>
</evidence>
<dbReference type="GO" id="GO:0003677">
    <property type="term" value="F:DNA binding"/>
    <property type="evidence" value="ECO:0007669"/>
    <property type="project" value="UniProtKB-KW"/>
</dbReference>
<proteinExistence type="predicted"/>
<dbReference type="CDD" id="cd07377">
    <property type="entry name" value="WHTH_GntR"/>
    <property type="match status" value="1"/>
</dbReference>
<keyword evidence="1" id="KW-0805">Transcription regulation</keyword>
<dbReference type="InterPro" id="IPR000524">
    <property type="entry name" value="Tscrpt_reg_HTH_GntR"/>
</dbReference>
<dbReference type="Gene3D" id="1.10.10.10">
    <property type="entry name" value="Winged helix-like DNA-binding domain superfamily/Winged helix DNA-binding domain"/>
    <property type="match status" value="1"/>
</dbReference>
<dbReference type="InterPro" id="IPR036390">
    <property type="entry name" value="WH_DNA-bd_sf"/>
</dbReference>
<feature type="domain" description="HTH gntR-type" evidence="4">
    <location>
        <begin position="11"/>
        <end position="79"/>
    </location>
</feature>
<keyword evidence="6" id="KW-1185">Reference proteome</keyword>
<gene>
    <name evidence="5" type="ORF">H8711_03175</name>
</gene>
<keyword evidence="3" id="KW-0804">Transcription</keyword>
<dbReference type="PANTHER" id="PTHR38445:SF7">
    <property type="entry name" value="GNTR-FAMILY TRANSCRIPTIONAL REGULATOR"/>
    <property type="match status" value="1"/>
</dbReference>
<keyword evidence="2" id="KW-0238">DNA-binding</keyword>
<evidence type="ECO:0000256" key="2">
    <source>
        <dbReference type="ARBA" id="ARBA00023125"/>
    </source>
</evidence>
<organism evidence="5 6">
    <name type="scientific">Ligaoa zhengdingensis</name>
    <dbReference type="NCBI Taxonomy" id="2763658"/>
    <lineage>
        <taxon>Bacteria</taxon>
        <taxon>Bacillati</taxon>
        <taxon>Bacillota</taxon>
        <taxon>Clostridia</taxon>
        <taxon>Eubacteriales</taxon>
        <taxon>Oscillospiraceae</taxon>
        <taxon>Ligaoa</taxon>
    </lineage>
</organism>
<dbReference type="InterPro" id="IPR036388">
    <property type="entry name" value="WH-like_DNA-bd_sf"/>
</dbReference>
<protein>
    <submittedName>
        <fullName evidence="5">GntR family transcriptional regulator</fullName>
    </submittedName>
</protein>
<dbReference type="GO" id="GO:0003700">
    <property type="term" value="F:DNA-binding transcription factor activity"/>
    <property type="evidence" value="ECO:0007669"/>
    <property type="project" value="InterPro"/>
</dbReference>
<evidence type="ECO:0000256" key="3">
    <source>
        <dbReference type="ARBA" id="ARBA00023163"/>
    </source>
</evidence>
<evidence type="ECO:0000313" key="5">
    <source>
        <dbReference type="EMBL" id="MBC8545942.1"/>
    </source>
</evidence>
<dbReference type="AlphaFoldDB" id="A0A926HZH6"/>
<dbReference type="PANTHER" id="PTHR38445">
    <property type="entry name" value="HTH-TYPE TRANSCRIPTIONAL REPRESSOR YTRA"/>
    <property type="match status" value="1"/>
</dbReference>
<dbReference type="SMART" id="SM00345">
    <property type="entry name" value="HTH_GNTR"/>
    <property type="match status" value="1"/>
</dbReference>
<dbReference type="SUPFAM" id="SSF46785">
    <property type="entry name" value="Winged helix' DNA-binding domain"/>
    <property type="match status" value="1"/>
</dbReference>
<comment type="caution">
    <text evidence="5">The sequence shown here is derived from an EMBL/GenBank/DDBJ whole genome shotgun (WGS) entry which is preliminary data.</text>
</comment>
<evidence type="ECO:0000256" key="1">
    <source>
        <dbReference type="ARBA" id="ARBA00023015"/>
    </source>
</evidence>
<dbReference type="EMBL" id="JACRST010000002">
    <property type="protein sequence ID" value="MBC8545942.1"/>
    <property type="molecule type" value="Genomic_DNA"/>
</dbReference>
<evidence type="ECO:0000259" key="4">
    <source>
        <dbReference type="PROSITE" id="PS50949"/>
    </source>
</evidence>
<accession>A0A926HZH6</accession>
<reference evidence="5" key="1">
    <citation type="submission" date="2020-08" db="EMBL/GenBank/DDBJ databases">
        <title>Genome public.</title>
        <authorList>
            <person name="Liu C."/>
            <person name="Sun Q."/>
        </authorList>
    </citation>
    <scope>NUCLEOTIDE SEQUENCE</scope>
    <source>
        <strain evidence="5">NSJ-31</strain>
    </source>
</reference>